<evidence type="ECO:0000256" key="1">
    <source>
        <dbReference type="ARBA" id="ARBA00022801"/>
    </source>
</evidence>
<gene>
    <name evidence="3" type="ORF">C7435_0258</name>
</gene>
<dbReference type="Pfam" id="PF07859">
    <property type="entry name" value="Abhydrolase_3"/>
    <property type="match status" value="1"/>
</dbReference>
<dbReference type="OrthoDB" id="9806180at2"/>
<protein>
    <submittedName>
        <fullName evidence="3">Acetyl esterase</fullName>
    </submittedName>
</protein>
<dbReference type="InterPro" id="IPR050300">
    <property type="entry name" value="GDXG_lipolytic_enzyme"/>
</dbReference>
<accession>A0A495DLN0</accession>
<reference evidence="3 4" key="1">
    <citation type="submission" date="2018-10" db="EMBL/GenBank/DDBJ databases">
        <title>Genomic Encyclopedia of Type Strains, Phase IV (KMG-IV): sequencing the most valuable type-strain genomes for metagenomic binning, comparative biology and taxonomic classification.</title>
        <authorList>
            <person name="Goeker M."/>
        </authorList>
    </citation>
    <scope>NUCLEOTIDE SEQUENCE [LARGE SCALE GENOMIC DNA]</scope>
    <source>
        <strain evidence="3 4">DSM 4734</strain>
    </source>
</reference>
<dbReference type="Proteomes" id="UP000273675">
    <property type="component" value="Unassembled WGS sequence"/>
</dbReference>
<dbReference type="InterPro" id="IPR029058">
    <property type="entry name" value="AB_hydrolase_fold"/>
</dbReference>
<evidence type="ECO:0000259" key="2">
    <source>
        <dbReference type="Pfam" id="PF07859"/>
    </source>
</evidence>
<proteinExistence type="predicted"/>
<name>A0A495DLN0_9PROT</name>
<sequence length="324" mass="34791">MWFRPYTTRPVPLARARPRPLSKGAQAFLDATPPDAPPIRDLPLDEARAAISGLMTEVDQPGPRMKSVEPATGPVVEGQVADLRVYEPRGRARGVLVFFHGGGCVLGNLDAYDGFARRLAVATRHVVASVGYPLSPENKYPTAIHAGLSALAWAGNELARRGLSSLALAGDSAGGTMAAALALRARDIPQVTLSHLALFYPVMLVPDLPEHGSRQTLGDGRYFLAREDVAWSAGNYLDDPELARLPDVSPLLADGFAGLPPVTVITAGYDPLRDEGADFVCRVRRAGGRAGLYCFENTLHGFMGLSHAMPESAQAFKLLRRRFS</sequence>
<dbReference type="RefSeq" id="WP_121209728.1">
    <property type="nucleotide sequence ID" value="NZ_RBIM01000001.1"/>
</dbReference>
<evidence type="ECO:0000313" key="3">
    <source>
        <dbReference type="EMBL" id="RKR03818.1"/>
    </source>
</evidence>
<dbReference type="Gene3D" id="3.40.50.1820">
    <property type="entry name" value="alpha/beta hydrolase"/>
    <property type="match status" value="1"/>
</dbReference>
<dbReference type="GO" id="GO:0016787">
    <property type="term" value="F:hydrolase activity"/>
    <property type="evidence" value="ECO:0007669"/>
    <property type="project" value="UniProtKB-KW"/>
</dbReference>
<dbReference type="PANTHER" id="PTHR48081:SF8">
    <property type="entry name" value="ALPHA_BETA HYDROLASE FOLD-3 DOMAIN-CONTAINING PROTEIN-RELATED"/>
    <property type="match status" value="1"/>
</dbReference>
<evidence type="ECO:0000313" key="4">
    <source>
        <dbReference type="Proteomes" id="UP000273675"/>
    </source>
</evidence>
<dbReference type="PANTHER" id="PTHR48081">
    <property type="entry name" value="AB HYDROLASE SUPERFAMILY PROTEIN C4A8.06C"/>
    <property type="match status" value="1"/>
</dbReference>
<keyword evidence="1" id="KW-0378">Hydrolase</keyword>
<organism evidence="3 4">
    <name type="scientific">Maricaulis maris</name>
    <dbReference type="NCBI Taxonomy" id="74318"/>
    <lineage>
        <taxon>Bacteria</taxon>
        <taxon>Pseudomonadati</taxon>
        <taxon>Pseudomonadota</taxon>
        <taxon>Alphaproteobacteria</taxon>
        <taxon>Maricaulales</taxon>
        <taxon>Maricaulaceae</taxon>
        <taxon>Maricaulis</taxon>
    </lineage>
</organism>
<dbReference type="AlphaFoldDB" id="A0A495DLN0"/>
<dbReference type="InterPro" id="IPR013094">
    <property type="entry name" value="AB_hydrolase_3"/>
</dbReference>
<feature type="domain" description="Alpha/beta hydrolase fold-3" evidence="2">
    <location>
        <begin position="96"/>
        <end position="303"/>
    </location>
</feature>
<dbReference type="EMBL" id="RBIM01000001">
    <property type="protein sequence ID" value="RKR03818.1"/>
    <property type="molecule type" value="Genomic_DNA"/>
</dbReference>
<dbReference type="SUPFAM" id="SSF53474">
    <property type="entry name" value="alpha/beta-Hydrolases"/>
    <property type="match status" value="1"/>
</dbReference>
<comment type="caution">
    <text evidence="3">The sequence shown here is derived from an EMBL/GenBank/DDBJ whole genome shotgun (WGS) entry which is preliminary data.</text>
</comment>